<dbReference type="Pfam" id="PF00069">
    <property type="entry name" value="Pkinase"/>
    <property type="match status" value="1"/>
</dbReference>
<dbReference type="PROSITE" id="PS50011">
    <property type="entry name" value="PROTEIN_KINASE_DOM"/>
    <property type="match status" value="1"/>
</dbReference>
<feature type="transmembrane region" description="Helical" evidence="6">
    <location>
        <begin position="16"/>
        <end position="36"/>
    </location>
</feature>
<evidence type="ECO:0000256" key="6">
    <source>
        <dbReference type="SAM" id="Phobius"/>
    </source>
</evidence>
<dbReference type="GO" id="GO:0005886">
    <property type="term" value="C:plasma membrane"/>
    <property type="evidence" value="ECO:0007669"/>
    <property type="project" value="UniProtKB-SubCell"/>
</dbReference>
<dbReference type="EC" id="3.1.3.27" evidence="8"/>
<comment type="caution">
    <text evidence="8">The sequence shown here is derived from an EMBL/GenBank/DDBJ whole genome shotgun (WGS) entry which is preliminary data.</text>
</comment>
<dbReference type="AlphaFoldDB" id="D9PLB2"/>
<keyword evidence="4 6" id="KW-1133">Transmembrane helix</keyword>
<dbReference type="EMBL" id="ADZX01000706">
    <property type="protein sequence ID" value="EFK95657.1"/>
    <property type="molecule type" value="Genomic_DNA"/>
</dbReference>
<feature type="transmembrane region" description="Helical" evidence="6">
    <location>
        <begin position="631"/>
        <end position="650"/>
    </location>
</feature>
<evidence type="ECO:0000256" key="1">
    <source>
        <dbReference type="ARBA" id="ARBA00004651"/>
    </source>
</evidence>
<dbReference type="InterPro" id="IPR008266">
    <property type="entry name" value="Tyr_kinase_AS"/>
</dbReference>
<accession>D9PLB2</accession>
<evidence type="ECO:0000256" key="3">
    <source>
        <dbReference type="ARBA" id="ARBA00022692"/>
    </source>
</evidence>
<evidence type="ECO:0000259" key="7">
    <source>
        <dbReference type="PROSITE" id="PS50011"/>
    </source>
</evidence>
<dbReference type="GO" id="GO:0008962">
    <property type="term" value="F:phosphatidylglycerophosphatase activity"/>
    <property type="evidence" value="ECO:0007669"/>
    <property type="project" value="UniProtKB-EC"/>
</dbReference>
<dbReference type="Gene3D" id="1.20.144.10">
    <property type="entry name" value="Phosphatidic acid phosphatase type 2/haloperoxidase"/>
    <property type="match status" value="1"/>
</dbReference>
<keyword evidence="8" id="KW-0378">Hydrolase</keyword>
<evidence type="ECO:0000256" key="4">
    <source>
        <dbReference type="ARBA" id="ARBA00022989"/>
    </source>
</evidence>
<dbReference type="GO" id="GO:0004601">
    <property type="term" value="F:peroxidase activity"/>
    <property type="evidence" value="ECO:0007669"/>
    <property type="project" value="UniProtKB-KW"/>
</dbReference>
<dbReference type="Gene3D" id="1.10.510.10">
    <property type="entry name" value="Transferase(Phosphotransferase) domain 1"/>
    <property type="match status" value="1"/>
</dbReference>
<dbReference type="Pfam" id="PF01569">
    <property type="entry name" value="PAP2"/>
    <property type="match status" value="1"/>
</dbReference>
<feature type="transmembrane region" description="Helical" evidence="6">
    <location>
        <begin position="86"/>
        <end position="106"/>
    </location>
</feature>
<dbReference type="SUPFAM" id="SSF56112">
    <property type="entry name" value="Protein kinase-like (PK-like)"/>
    <property type="match status" value="1"/>
</dbReference>
<evidence type="ECO:0000256" key="5">
    <source>
        <dbReference type="ARBA" id="ARBA00023136"/>
    </source>
</evidence>
<proteinExistence type="predicted"/>
<dbReference type="SMART" id="SM00014">
    <property type="entry name" value="acidPPc"/>
    <property type="match status" value="1"/>
</dbReference>
<dbReference type="GO" id="GO:0005524">
    <property type="term" value="F:ATP binding"/>
    <property type="evidence" value="ECO:0007669"/>
    <property type="project" value="InterPro"/>
</dbReference>
<feature type="transmembrane region" description="Helical" evidence="6">
    <location>
        <begin position="135"/>
        <end position="153"/>
    </location>
</feature>
<reference evidence="8" key="1">
    <citation type="submission" date="2010-07" db="EMBL/GenBank/DDBJ databases">
        <authorList>
            <consortium name="CONSOLIDER consortium CSD2007-00005"/>
            <person name="Guazzaroni M.-E."/>
            <person name="Richter M."/>
            <person name="Garcia-Salamanca A."/>
            <person name="Yarza P."/>
            <person name="Ferrer M."/>
        </authorList>
    </citation>
    <scope>NUCLEOTIDE SEQUENCE</scope>
</reference>
<dbReference type="PANTHER" id="PTHR39087">
    <property type="entry name" value="UPF0104 MEMBRANE PROTEIN MJ1595"/>
    <property type="match status" value="1"/>
</dbReference>
<feature type="transmembrane region" description="Helical" evidence="6">
    <location>
        <begin position="520"/>
        <end position="542"/>
    </location>
</feature>
<dbReference type="InterPro" id="IPR000719">
    <property type="entry name" value="Prot_kinase_dom"/>
</dbReference>
<keyword evidence="2" id="KW-1003">Cell membrane</keyword>
<dbReference type="PROSITE" id="PS00109">
    <property type="entry name" value="PROTEIN_KINASE_TYR"/>
    <property type="match status" value="1"/>
</dbReference>
<feature type="transmembrane region" description="Helical" evidence="6">
    <location>
        <begin position="183"/>
        <end position="202"/>
    </location>
</feature>
<feature type="transmembrane region" description="Helical" evidence="6">
    <location>
        <begin position="590"/>
        <end position="616"/>
    </location>
</feature>
<dbReference type="InterPro" id="IPR022791">
    <property type="entry name" value="L-PG_synthase/AglD"/>
</dbReference>
<reference evidence="8" key="2">
    <citation type="journal article" date="2011" name="Microb. Ecol.">
        <title>Taxonomic and Functional Metagenomic Profiling of the Microbial Community in the Anoxic Sediment of a Sub-saline Shallow Lake (Laguna de Carrizo, Central Spain).</title>
        <authorList>
            <person name="Ferrer M."/>
            <person name="Guazzaroni M.E."/>
            <person name="Richter M."/>
            <person name="Garcia-Salamanca A."/>
            <person name="Yarza P."/>
            <person name="Suarez-Suarez A."/>
            <person name="Solano J."/>
            <person name="Alcaide M."/>
            <person name="van Dillewijn P."/>
            <person name="Molina-Henares M.A."/>
            <person name="Lopez-Cortes N."/>
            <person name="Al-Ramahi Y."/>
            <person name="Guerrero C."/>
            <person name="Acosta A."/>
            <person name="de Eugenio L.I."/>
            <person name="Martinez V."/>
            <person name="Marques S."/>
            <person name="Rojo F."/>
            <person name="Santero E."/>
            <person name="Genilloud O."/>
            <person name="Perez-Perez J."/>
            <person name="Rossello-Mora R."/>
            <person name="Ramos J.L."/>
        </authorList>
    </citation>
    <scope>NUCLEOTIDE SEQUENCE</scope>
</reference>
<dbReference type="InterPro" id="IPR036938">
    <property type="entry name" value="PAP2/HPO_sf"/>
</dbReference>
<dbReference type="InterPro" id="IPR011009">
    <property type="entry name" value="Kinase-like_dom_sf"/>
</dbReference>
<protein>
    <submittedName>
        <fullName evidence="8">Phosphatidic acid phosphatase type 2/haloperoxidase</fullName>
        <ecNumber evidence="8">3.1.3.27</ecNumber>
    </submittedName>
</protein>
<gene>
    <name evidence="8" type="ORF">LDC_2335</name>
</gene>
<dbReference type="SUPFAM" id="SSF48317">
    <property type="entry name" value="Acid phosphatase/Vanadium-dependent haloperoxidase"/>
    <property type="match status" value="1"/>
</dbReference>
<keyword evidence="8" id="KW-0560">Oxidoreductase</keyword>
<sequence>MAAANKTKRIAYRNPIYVVYILFGTALFSLGALYANEGSGPLETALFNALNHLPDFFYPIFLLISLFGTIGFAILLTIYGLFKKRYIFAAKVFIAGVGAYALAYGLKMLEIRARPQVLFDVANIRESALATNGYPSGHVAVATALAIILYQYTPSKYHKPITFTVFGVAISRMYLGVHLPADLIGGFALGLIIGSAVSLLFGRSVVPKVSVQEVKEALATYGFKAKTVKILSVDARGSSPFIVTDIQGKNYFLKVVSKENFVADWLFKSWRKIIYRRLEDEAPFFTPKRQIEHESYVANLALANGIKTPKIVGVYEIGINNWAQMQEMIDGKSLDRVDVKLISDTVLNKIFGLVKSLHDAQIIHRDLRTANIFLDSKNEPWLIDFGFGEASVKREKSYRDIVEMIASISALVGVDRTVKSAVKNLPKEDIVLALAYLNYPSLSSETTRLLKKRKKTLPEIREKLSIALGVKETKLVKLQRISVKNLLIIIVIGLGLYFITSQFEDFQNSIQAIKDADLNLVLISLVFSALTYLTASMVYKLISIQPLPYFRTLLVQITSSFTNRLLPAGTGGLATFGRYLMKQGHTQPQAIALASINNLLGFIGMFILTVSVALISKTPLRDAISFSIPGWLPWLVGSLVLTIIVLLFIVPNLKQLVIKTAKSIQKILF</sequence>
<feature type="transmembrane region" description="Helical" evidence="6">
    <location>
        <begin position="481"/>
        <end position="500"/>
    </location>
</feature>
<keyword evidence="5 6" id="KW-0472">Membrane</keyword>
<keyword evidence="8" id="KW-0575">Peroxidase</keyword>
<evidence type="ECO:0000313" key="8">
    <source>
        <dbReference type="EMBL" id="EFK95657.1"/>
    </source>
</evidence>
<dbReference type="Pfam" id="PF03706">
    <property type="entry name" value="LPG_synthase_TM"/>
    <property type="match status" value="1"/>
</dbReference>
<dbReference type="InterPro" id="IPR000326">
    <property type="entry name" value="PAP2/HPO"/>
</dbReference>
<name>D9PLB2_9ZZZZ</name>
<feature type="transmembrane region" description="Helical" evidence="6">
    <location>
        <begin position="56"/>
        <end position="79"/>
    </location>
</feature>
<organism evidence="8">
    <name type="scientific">sediment metagenome</name>
    <dbReference type="NCBI Taxonomy" id="749907"/>
    <lineage>
        <taxon>unclassified sequences</taxon>
        <taxon>metagenomes</taxon>
        <taxon>ecological metagenomes</taxon>
    </lineage>
</organism>
<dbReference type="PANTHER" id="PTHR39087:SF2">
    <property type="entry name" value="UPF0104 MEMBRANE PROTEIN MJ1595"/>
    <property type="match status" value="1"/>
</dbReference>
<feature type="transmembrane region" description="Helical" evidence="6">
    <location>
        <begin position="160"/>
        <end position="177"/>
    </location>
</feature>
<comment type="subcellular location">
    <subcellularLocation>
        <location evidence="1">Cell membrane</location>
        <topology evidence="1">Multi-pass membrane protein</topology>
    </subcellularLocation>
</comment>
<keyword evidence="3 6" id="KW-0812">Transmembrane</keyword>
<feature type="domain" description="Protein kinase" evidence="7">
    <location>
        <begin position="228"/>
        <end position="566"/>
    </location>
</feature>
<evidence type="ECO:0000256" key="2">
    <source>
        <dbReference type="ARBA" id="ARBA00022475"/>
    </source>
</evidence>
<dbReference type="GO" id="GO:0004672">
    <property type="term" value="F:protein kinase activity"/>
    <property type="evidence" value="ECO:0007669"/>
    <property type="project" value="InterPro"/>
</dbReference>